<evidence type="ECO:0000259" key="2">
    <source>
        <dbReference type="Pfam" id="PF05171"/>
    </source>
</evidence>
<dbReference type="Gene3D" id="3.40.1570.10">
    <property type="entry name" value="HemS/ChuS/ChuX like domains"/>
    <property type="match status" value="2"/>
</dbReference>
<dbReference type="CDD" id="cd16831">
    <property type="entry name" value="HemS-like_C"/>
    <property type="match status" value="1"/>
</dbReference>
<name>A0A0H3NS12_YERE1</name>
<gene>
    <name evidence="3" type="ordered locus">Y11_08091</name>
</gene>
<dbReference type="PATRIC" id="fig|930944.6.peg.797"/>
<dbReference type="EMBL" id="FR729477">
    <property type="protein sequence ID" value="CBY27372.1"/>
    <property type="molecule type" value="Genomic_DNA"/>
</dbReference>
<feature type="domain" description="Haemin-degrading HemS/ChuX" evidence="2">
    <location>
        <begin position="206"/>
        <end position="345"/>
    </location>
</feature>
<dbReference type="HOGENOM" id="CLU_034543_0_0_6"/>
<dbReference type="CDD" id="cd16830">
    <property type="entry name" value="HemS-like_N"/>
    <property type="match status" value="1"/>
</dbReference>
<accession>A0A0H3NS12</accession>
<feature type="region of interest" description="Disordered" evidence="1">
    <location>
        <begin position="333"/>
        <end position="353"/>
    </location>
</feature>
<sequence>MEMTLSQRYLNTKQTRPELSSRDLAQKLNISEAELTYARVGDDAERLDISASVLLAELEHVGVTCSVTSNPHAVHQIMGEYQNLRLHGHLGLILNPRALDLRLFFRHWNAVFSLRETTAQGEQLSIQCFDFQGNAIHQIYCTEKTNQEAWQALVAKYRTANNSPLTIEPANEAPTTQSSIDNTIIDAEWRKLTDIHQFFMLLKRHNISRQQAFRAVGDDLAYQVDNQAVIQILKAAQADLNEIMLFVGNSGCMQIFTGAIEQLSALEENQSADGQWVNVSNPRFDLQLNQQAITESWVTRKPTKDGFVSSLELLDEHGKHILQIFGQRSEGQPEQNQWHQQLAELPPIGVSHE</sequence>
<proteinExistence type="predicted"/>
<evidence type="ECO:0000313" key="3">
    <source>
        <dbReference type="EMBL" id="CBY27372.1"/>
    </source>
</evidence>
<dbReference type="KEGG" id="yey:Y11_08091"/>
<dbReference type="RefSeq" id="WP_005161522.1">
    <property type="nucleotide sequence ID" value="NC_017564.1"/>
</dbReference>
<feature type="domain" description="Haemin-degrading HemS/ChuX" evidence="2">
    <location>
        <begin position="29"/>
        <end position="157"/>
    </location>
</feature>
<dbReference type="GO" id="GO:0006826">
    <property type="term" value="P:iron ion transport"/>
    <property type="evidence" value="ECO:0007669"/>
    <property type="project" value="InterPro"/>
</dbReference>
<evidence type="ECO:0000256" key="1">
    <source>
        <dbReference type="SAM" id="MobiDB-lite"/>
    </source>
</evidence>
<dbReference type="SUPFAM" id="SSF144064">
    <property type="entry name" value="Heme iron utilization protein-like"/>
    <property type="match status" value="1"/>
</dbReference>
<reference evidence="3 4" key="1">
    <citation type="journal article" date="2011" name="J. Bacteriol.">
        <title>Complete genome sequence of Yersinia enterocolitica subsp. palearctica serogroup O:3.</title>
        <authorList>
            <person name="Batzilla J."/>
            <person name="Hoper D."/>
            <person name="Antonenka U."/>
            <person name="Heesemann J."/>
            <person name="Rakin A."/>
        </authorList>
    </citation>
    <scope>NUCLEOTIDE SEQUENCE [LARGE SCALE GENOMIC DNA]</scope>
    <source>
        <strain evidence="4">DSM 13030 / CIP 106945 / Y11</strain>
    </source>
</reference>
<dbReference type="AlphaFoldDB" id="A0A0H3NS12"/>
<dbReference type="InterPro" id="IPR007845">
    <property type="entry name" value="HemS/ChuX_dom"/>
</dbReference>
<dbReference type="InterPro" id="IPR053733">
    <property type="entry name" value="Heme_Transport_Util_sf"/>
</dbReference>
<dbReference type="GeneID" id="31408923"/>
<evidence type="ECO:0000313" key="4">
    <source>
        <dbReference type="Proteomes" id="UP000008084"/>
    </source>
</evidence>
<dbReference type="Pfam" id="PF05171">
    <property type="entry name" value="HemS"/>
    <property type="match status" value="2"/>
</dbReference>
<dbReference type="Proteomes" id="UP000008084">
    <property type="component" value="Chromosome"/>
</dbReference>
<organism evidence="3 4">
    <name type="scientific">Yersinia enterocolitica subsp. palearctica serotype O:3 (strain DSM 13030 / CIP 106945 / Y11)</name>
    <dbReference type="NCBI Taxonomy" id="930944"/>
    <lineage>
        <taxon>Bacteria</taxon>
        <taxon>Pseudomonadati</taxon>
        <taxon>Pseudomonadota</taxon>
        <taxon>Gammaproteobacteria</taxon>
        <taxon>Enterobacterales</taxon>
        <taxon>Yersiniaceae</taxon>
        <taxon>Yersinia</taxon>
    </lineage>
</organism>
<protein>
    <submittedName>
        <fullName evidence="3">Hemin transport protein HmuS</fullName>
    </submittedName>
</protein>